<dbReference type="Proteomes" id="UP000823941">
    <property type="component" value="Chromosome 1"/>
</dbReference>
<evidence type="ECO:0000256" key="6">
    <source>
        <dbReference type="ARBA" id="ARBA00022801"/>
    </source>
</evidence>
<organism evidence="15 17">
    <name type="scientific">Plutella xylostella</name>
    <name type="common">Diamondback moth</name>
    <name type="synonym">Plutella maculipennis</name>
    <dbReference type="NCBI Taxonomy" id="51655"/>
    <lineage>
        <taxon>Eukaryota</taxon>
        <taxon>Metazoa</taxon>
        <taxon>Ecdysozoa</taxon>
        <taxon>Arthropoda</taxon>
        <taxon>Hexapoda</taxon>
        <taxon>Insecta</taxon>
        <taxon>Pterygota</taxon>
        <taxon>Neoptera</taxon>
        <taxon>Endopterygota</taxon>
        <taxon>Lepidoptera</taxon>
        <taxon>Glossata</taxon>
        <taxon>Ditrysia</taxon>
        <taxon>Yponomeutoidea</taxon>
        <taxon>Plutellidae</taxon>
        <taxon>Plutella</taxon>
    </lineage>
</organism>
<dbReference type="InterPro" id="IPR043502">
    <property type="entry name" value="DNA/RNA_pol_sf"/>
</dbReference>
<dbReference type="EMBL" id="JAHIBW010000009">
    <property type="protein sequence ID" value="KAG7307912.1"/>
    <property type="molecule type" value="Genomic_DNA"/>
</dbReference>
<feature type="domain" description="Integrase catalytic" evidence="13">
    <location>
        <begin position="792"/>
        <end position="951"/>
    </location>
</feature>
<evidence type="ECO:0000256" key="1">
    <source>
        <dbReference type="ARBA" id="ARBA00012493"/>
    </source>
</evidence>
<evidence type="ECO:0000256" key="2">
    <source>
        <dbReference type="ARBA" id="ARBA00022679"/>
    </source>
</evidence>
<dbReference type="Gene3D" id="3.30.420.10">
    <property type="entry name" value="Ribonuclease H-like superfamily/Ribonuclease H"/>
    <property type="match status" value="1"/>
</dbReference>
<evidence type="ECO:0000256" key="5">
    <source>
        <dbReference type="ARBA" id="ARBA00022759"/>
    </source>
</evidence>
<evidence type="ECO:0000256" key="7">
    <source>
        <dbReference type="ARBA" id="ARBA00022842"/>
    </source>
</evidence>
<evidence type="ECO:0000313" key="17">
    <source>
        <dbReference type="Proteomes" id="UP000823941"/>
    </source>
</evidence>
<dbReference type="InterPro" id="IPR043128">
    <property type="entry name" value="Rev_trsase/Diguanyl_cyclase"/>
</dbReference>
<keyword evidence="4" id="KW-0540">Nuclease</keyword>
<dbReference type="SUPFAM" id="SSF56672">
    <property type="entry name" value="DNA/RNA polymerases"/>
    <property type="match status" value="1"/>
</dbReference>
<dbReference type="InterPro" id="IPR050951">
    <property type="entry name" value="Retrovirus_Pol_polyprotein"/>
</dbReference>
<dbReference type="PROSITE" id="PS50878">
    <property type="entry name" value="RT_POL"/>
    <property type="match status" value="1"/>
</dbReference>
<evidence type="ECO:0000256" key="4">
    <source>
        <dbReference type="ARBA" id="ARBA00022722"/>
    </source>
</evidence>
<evidence type="ECO:0000313" key="15">
    <source>
        <dbReference type="EMBL" id="KAG7307912.1"/>
    </source>
</evidence>
<dbReference type="Gene3D" id="3.30.70.270">
    <property type="match status" value="2"/>
</dbReference>
<evidence type="ECO:0000256" key="8">
    <source>
        <dbReference type="ARBA" id="ARBA00022884"/>
    </source>
</evidence>
<dbReference type="InterPro" id="IPR036397">
    <property type="entry name" value="RNaseH_sf"/>
</dbReference>
<comment type="caution">
    <text evidence="15">The sequence shown here is derived from an EMBL/GenBank/DDBJ whole genome shotgun (WGS) entry which is preliminary data.</text>
</comment>
<dbReference type="PANTHER" id="PTHR37984:SF5">
    <property type="entry name" value="PROTEIN NYNRIN-LIKE"/>
    <property type="match status" value="1"/>
</dbReference>
<dbReference type="Pfam" id="PF00078">
    <property type="entry name" value="RVT_1"/>
    <property type="match status" value="1"/>
</dbReference>
<evidence type="ECO:0000313" key="14">
    <source>
        <dbReference type="EMBL" id="KAG7294887.1"/>
    </source>
</evidence>
<dbReference type="Gene3D" id="3.10.10.10">
    <property type="entry name" value="HIV Type 1 Reverse Transcriptase, subunit A, domain 1"/>
    <property type="match status" value="1"/>
</dbReference>
<dbReference type="Proteomes" id="UP000823941">
    <property type="component" value="Chromosome 9"/>
</dbReference>
<dbReference type="PROSITE" id="PS00141">
    <property type="entry name" value="ASP_PROTEASE"/>
    <property type="match status" value="1"/>
</dbReference>
<dbReference type="CDD" id="cd09274">
    <property type="entry name" value="RNase_HI_RT_Ty3"/>
    <property type="match status" value="1"/>
</dbReference>
<dbReference type="SUPFAM" id="SSF50630">
    <property type="entry name" value="Acid proteases"/>
    <property type="match status" value="1"/>
</dbReference>
<evidence type="ECO:0000256" key="9">
    <source>
        <dbReference type="ARBA" id="ARBA00022908"/>
    </source>
</evidence>
<keyword evidence="3" id="KW-0548">Nucleotidyltransferase</keyword>
<evidence type="ECO:0000259" key="13">
    <source>
        <dbReference type="PROSITE" id="PS50994"/>
    </source>
</evidence>
<dbReference type="SUPFAM" id="SSF53098">
    <property type="entry name" value="Ribonuclease H-like"/>
    <property type="match status" value="1"/>
</dbReference>
<dbReference type="InterPro" id="IPR012337">
    <property type="entry name" value="RNaseH-like_sf"/>
</dbReference>
<evidence type="ECO:0000256" key="10">
    <source>
        <dbReference type="ARBA" id="ARBA00022918"/>
    </source>
</evidence>
<evidence type="ECO:0000259" key="12">
    <source>
        <dbReference type="PROSITE" id="PS50878"/>
    </source>
</evidence>
<keyword evidence="5" id="KW-0255">Endonuclease</keyword>
<dbReference type="EC" id="2.7.7.49" evidence="1"/>
<dbReference type="CDD" id="cd01647">
    <property type="entry name" value="RT_LTR"/>
    <property type="match status" value="1"/>
</dbReference>
<keyword evidence="2" id="KW-0808">Transferase</keyword>
<protein>
    <recommendedName>
        <fullName evidence="1">RNA-directed DNA polymerase</fullName>
        <ecNumber evidence="1">2.7.7.49</ecNumber>
    </recommendedName>
</protein>
<evidence type="ECO:0000256" key="3">
    <source>
        <dbReference type="ARBA" id="ARBA00022695"/>
    </source>
</evidence>
<reference evidence="15 17" key="1">
    <citation type="submission" date="2021-06" db="EMBL/GenBank/DDBJ databases">
        <title>A haploid diamondback moth (Plutella xylostella L.) genome assembly resolves 31 chromosomes and identifies a diamide resistance mutation.</title>
        <authorList>
            <person name="Ward C.M."/>
            <person name="Perry K.D."/>
            <person name="Baker G."/>
            <person name="Powis K."/>
            <person name="Heckel D.G."/>
            <person name="Baxter S.W."/>
        </authorList>
    </citation>
    <scope>NUCLEOTIDE SEQUENCE [LARGE SCALE GENOMIC DNA]</scope>
    <source>
        <strain evidence="15 17">LV</strain>
        <tissue evidence="15">Single pupa</tissue>
    </source>
</reference>
<dbReference type="CDD" id="cd00303">
    <property type="entry name" value="retropepsin_like"/>
    <property type="match status" value="1"/>
</dbReference>
<dbReference type="EMBL" id="JAHIBW010000097">
    <property type="protein sequence ID" value="KAG7294887.1"/>
    <property type="molecule type" value="Genomic_DNA"/>
</dbReference>
<dbReference type="Gene3D" id="1.10.340.70">
    <property type="match status" value="1"/>
</dbReference>
<keyword evidence="7" id="KW-0460">Magnesium</keyword>
<gene>
    <name evidence="16" type="ORF">JYU34_000771</name>
    <name evidence="15" type="ORF">JYU34_006527</name>
    <name evidence="14" type="ORF">JYU34_022727</name>
</gene>
<dbReference type="InterPro" id="IPR041577">
    <property type="entry name" value="RT_RNaseH_2"/>
</dbReference>
<dbReference type="InterPro" id="IPR001584">
    <property type="entry name" value="Integrase_cat-core"/>
</dbReference>
<keyword evidence="8" id="KW-0694">RNA-binding</keyword>
<dbReference type="InterPro" id="IPR041588">
    <property type="entry name" value="Integrase_H2C2"/>
</dbReference>
<keyword evidence="6" id="KW-0378">Hydrolase</keyword>
<dbReference type="PROSITE" id="PS50994">
    <property type="entry name" value="INTEGRASE"/>
    <property type="match status" value="1"/>
</dbReference>
<dbReference type="PANTHER" id="PTHR37984">
    <property type="entry name" value="PROTEIN CBG26694"/>
    <property type="match status" value="1"/>
</dbReference>
<keyword evidence="17" id="KW-1185">Reference proteome</keyword>
<keyword evidence="10" id="KW-0695">RNA-directed DNA polymerase</keyword>
<dbReference type="InterPro" id="IPR001969">
    <property type="entry name" value="Aspartic_peptidase_AS"/>
</dbReference>
<keyword evidence="11" id="KW-0511">Multifunctional enzyme</keyword>
<dbReference type="EMBL" id="JAHIBW010000001">
    <property type="protein sequence ID" value="KAG7313615.1"/>
    <property type="molecule type" value="Genomic_DNA"/>
</dbReference>
<sequence>MQRVKKLNNENCGKPAATYFDISEWNKWLLTIKSFFTTHSISPIFNSKPSEDPRPYVKIRINNTDDLDMYGLLDSGSSVTILGRDSHKRLLQYDLTMCTDDIITVTAAGGQKITSLGFMLLPVSFEEKFSLIKAHIVPEIDTTLILGIDFWTQFDLCPKYLSNSENLFQTDPGLSEISSEVHLHAYDNLDSAQKQIADDVLEQFKDISFGEKGLGRTQLITHKINTGDAEPIRQRYYRMSPEKQRIITEQVDEMLALDVVEPCESPWSSPVLVVGKKDGKPRFCLDSRKLNAVTKKDAYNLPYVSEILDNLKDARYLSSIDLSKSFWQILIDEPDREKTAFYVPGRGSLMFKVTAFGLTNAPATQQRLVDMLFGPEFELKVFAYLDDFIIISKTFEEHVSLLQRVLDKLRSANLTVNLDKCQFFRSKLRYLGYIVDAQGLRTDPEKVEAILNYPTPTTRKEVKRFLGTASWYRRFIPHFSTVAGPLNSLTSTKKNSPPFQWTPEADKAFLELKSRLVQAPVLACPNFDYPFEVHTDASNFGIGAMLAQTIDGVEHPVAYMSRSLNKAERNYSTTEREALAVLTALEHWRCYLENGSTFSIFTDHAALKWFLSLSNPTGRLARWGVRLSSFNFEIKHRRGKDNVVPDALSRAFPTDAITSSSNDVVSSPPTTKDPWYLKIYKGCQESPISFPNYRVENNTLYRHMKNKIVLTSEFDWKQVVPLEQRENVLNECHSEPIAGHFGVFKTYKRLALRFYWPGMYADVVGFISRCDTCLAYKLPTHGTLGKMGRPKDVSRPFQVLSIDLVGPLPNTRKQNNYIFVVTCCFSKYCFIFPLRRATADLVTKHLENDVFLVHGIPQTVVLDNGCQFISHELDRLFKKYKVPNVHFTPKYTPQVNTVERYNKTIVTAVSTFVNNDHRTWDLNLPQIQFAINNSVNETTGYSPAFLVHGRELVTCGSHYLENDDSKDMVFLPRDAYAENLGHLAGIFGEVQAALWQAHAKNSQRYNLRRKDAEFNVGDIVWKRCYFQSDKDAYFAKKLAPKYQKCRVKHKRSPLVYILEDMNGRDLGVWHIKDLKIVNTRLRE</sequence>
<evidence type="ECO:0000256" key="11">
    <source>
        <dbReference type="ARBA" id="ARBA00023268"/>
    </source>
</evidence>
<dbReference type="Pfam" id="PF17919">
    <property type="entry name" value="RT_RNaseH_2"/>
    <property type="match status" value="1"/>
</dbReference>
<dbReference type="Pfam" id="PF00665">
    <property type="entry name" value="rve"/>
    <property type="match status" value="1"/>
</dbReference>
<proteinExistence type="predicted"/>
<accession>A0ABQ7QS89</accession>
<feature type="domain" description="Reverse transcriptase" evidence="12">
    <location>
        <begin position="255"/>
        <end position="435"/>
    </location>
</feature>
<dbReference type="Pfam" id="PF17921">
    <property type="entry name" value="Integrase_H2C2"/>
    <property type="match status" value="1"/>
</dbReference>
<dbReference type="Gene3D" id="2.40.70.10">
    <property type="entry name" value="Acid Proteases"/>
    <property type="match status" value="1"/>
</dbReference>
<dbReference type="InterPro" id="IPR000477">
    <property type="entry name" value="RT_dom"/>
</dbReference>
<dbReference type="InterPro" id="IPR021109">
    <property type="entry name" value="Peptidase_aspartic_dom_sf"/>
</dbReference>
<keyword evidence="9" id="KW-0229">DNA integration</keyword>
<evidence type="ECO:0000313" key="16">
    <source>
        <dbReference type="EMBL" id="KAG7313615.1"/>
    </source>
</evidence>
<name>A0ABQ7QS89_PLUXY</name>